<evidence type="ECO:0000313" key="2">
    <source>
        <dbReference type="Proteomes" id="UP001177023"/>
    </source>
</evidence>
<gene>
    <name evidence="1" type="ORF">MSPICULIGERA_LOCUS18937</name>
</gene>
<protein>
    <submittedName>
        <fullName evidence="1">Uncharacterized protein</fullName>
    </submittedName>
</protein>
<dbReference type="EMBL" id="CATQJA010002662">
    <property type="protein sequence ID" value="CAJ0580753.1"/>
    <property type="molecule type" value="Genomic_DNA"/>
</dbReference>
<reference evidence="1" key="1">
    <citation type="submission" date="2023-06" db="EMBL/GenBank/DDBJ databases">
        <authorList>
            <person name="Delattre M."/>
        </authorList>
    </citation>
    <scope>NUCLEOTIDE SEQUENCE</scope>
    <source>
        <strain evidence="1">AF72</strain>
    </source>
</reference>
<dbReference type="AlphaFoldDB" id="A0AA36D459"/>
<evidence type="ECO:0000313" key="1">
    <source>
        <dbReference type="EMBL" id="CAJ0580753.1"/>
    </source>
</evidence>
<feature type="non-terminal residue" evidence="1">
    <location>
        <position position="1"/>
    </location>
</feature>
<organism evidence="1 2">
    <name type="scientific">Mesorhabditis spiculigera</name>
    <dbReference type="NCBI Taxonomy" id="96644"/>
    <lineage>
        <taxon>Eukaryota</taxon>
        <taxon>Metazoa</taxon>
        <taxon>Ecdysozoa</taxon>
        <taxon>Nematoda</taxon>
        <taxon>Chromadorea</taxon>
        <taxon>Rhabditida</taxon>
        <taxon>Rhabditina</taxon>
        <taxon>Rhabditomorpha</taxon>
        <taxon>Rhabditoidea</taxon>
        <taxon>Rhabditidae</taxon>
        <taxon>Mesorhabditinae</taxon>
        <taxon>Mesorhabditis</taxon>
    </lineage>
</organism>
<sequence length="696" mass="81198">MRYKTCQILKIDRVTKQWFYVGKMDYLSMTFLEPMLDERTGTVYVFIVGIFRQNEASKTFLVRVDGDCKELCTWRFPNNTFNTTNQFHPVGLRMFWDDDLIITFFDSCSFENRRDPWLQFYSIRVREDYLEMHCDRTGLPPHDFSMTINSCFTLSEPQRRLAYFSYERGLLIFSEATMEWVTYEMAGNSALDKEMMAIGLYHAQEETYQQSKNSTEPLLRFRFHSGKEIFGILSAIIPDELVTHYCYSLHIDHKNLTYSFRKRFILEEPINTNANHSEIAFGDDVFSYAEQETIKVTTLTAIPTLSDLTSWKISESDLEERRITEADLLPYQVPQSFTLQAYRIRHQREMEAIENQLHQCMVPQEFSGHPERWVKPIGIFRDWIYGSMEEESGTEIPVLQFISYDLVCGREGEEPYPKLYLFHQSIEATLWYITLLHSGDTFEIHMHQVMRPPEIFGAHAPYYFAVGTSCKMMNKIAFAIDPIQQKFAHICNERGFVIYDAPSESWIKYNPSIDSDLAEDGFLDDPPYQSFFLRSQALKTYTVCELIVGDEIHLSQTSIEPEGKQLQRLYKLIIDYDKREFTLKLRVQLSENSPSLITRNSMVGPKCIATLRSITFDELEGCAEQREREKKFDTLWTGSTVGTVIQTVYLEPLDLAEAAILKVQELYAEHNGAGIQCSILSNEEIKKLIRERRVDV</sequence>
<proteinExistence type="predicted"/>
<keyword evidence="2" id="KW-1185">Reference proteome</keyword>
<accession>A0AA36D459</accession>
<dbReference type="Proteomes" id="UP001177023">
    <property type="component" value="Unassembled WGS sequence"/>
</dbReference>
<name>A0AA36D459_9BILA</name>
<comment type="caution">
    <text evidence="1">The sequence shown here is derived from an EMBL/GenBank/DDBJ whole genome shotgun (WGS) entry which is preliminary data.</text>
</comment>